<organism evidence="2 3">
    <name type="scientific">Brevibacillus laterosporus</name>
    <name type="common">Bacillus laterosporus</name>
    <dbReference type="NCBI Taxonomy" id="1465"/>
    <lineage>
        <taxon>Bacteria</taxon>
        <taxon>Bacillati</taxon>
        <taxon>Bacillota</taxon>
        <taxon>Bacilli</taxon>
        <taxon>Bacillales</taxon>
        <taxon>Paenibacillaceae</taxon>
        <taxon>Brevibacillus</taxon>
    </lineage>
</organism>
<dbReference type="Proteomes" id="UP001077662">
    <property type="component" value="Unassembled WGS sequence"/>
</dbReference>
<evidence type="ECO:0000313" key="2">
    <source>
        <dbReference type="EMBL" id="MCZ0809606.1"/>
    </source>
</evidence>
<evidence type="ECO:0000256" key="1">
    <source>
        <dbReference type="SAM" id="MobiDB-lite"/>
    </source>
</evidence>
<feature type="compositionally biased region" description="Basic and acidic residues" evidence="1">
    <location>
        <begin position="1"/>
        <end position="16"/>
    </location>
</feature>
<evidence type="ECO:0000313" key="3">
    <source>
        <dbReference type="Proteomes" id="UP001077662"/>
    </source>
</evidence>
<feature type="region of interest" description="Disordered" evidence="1">
    <location>
        <begin position="1"/>
        <end position="22"/>
    </location>
</feature>
<protein>
    <submittedName>
        <fullName evidence="2">Uncharacterized protein</fullName>
    </submittedName>
</protein>
<proteinExistence type="predicted"/>
<accession>A0AAP3DKP5</accession>
<gene>
    <name evidence="2" type="ORF">O0554_22350</name>
</gene>
<dbReference type="EMBL" id="JAPTNE010000039">
    <property type="protein sequence ID" value="MCZ0809606.1"/>
    <property type="molecule type" value="Genomic_DNA"/>
</dbReference>
<reference evidence="2" key="1">
    <citation type="submission" date="2022-09" db="EMBL/GenBank/DDBJ databases">
        <title>Genome analysis and characterization of larvicidal activity of Brevibacillus strains.</title>
        <authorList>
            <person name="Patrusheva E.V."/>
            <person name="Izotova A.O."/>
            <person name="Toshchakov S.V."/>
            <person name="Sineoky S.P."/>
        </authorList>
    </citation>
    <scope>NUCLEOTIDE SEQUENCE</scope>
    <source>
        <strain evidence="2">VKPM_B-13247</strain>
    </source>
</reference>
<comment type="caution">
    <text evidence="2">The sequence shown here is derived from an EMBL/GenBank/DDBJ whole genome shotgun (WGS) entry which is preliminary data.</text>
</comment>
<sequence>MSLIWDDSHRNSESARMKKQKLKQQRFARLGLKSKGRDVNVVLESKNGIPKKTIK</sequence>
<dbReference type="RefSeq" id="WP_258434614.1">
    <property type="nucleotide sequence ID" value="NZ_JANSGW010000039.1"/>
</dbReference>
<dbReference type="AlphaFoldDB" id="A0AAP3DKP5"/>
<name>A0AAP3DKP5_BRELA</name>